<evidence type="ECO:0000313" key="1">
    <source>
        <dbReference type="EMBL" id="KAJ4717092.1"/>
    </source>
</evidence>
<reference evidence="1 2" key="1">
    <citation type="journal article" date="2023" name="Science">
        <title>Complex scaffold remodeling in plant triterpene biosynthesis.</title>
        <authorList>
            <person name="De La Pena R."/>
            <person name="Hodgson H."/>
            <person name="Liu J.C."/>
            <person name="Stephenson M.J."/>
            <person name="Martin A.C."/>
            <person name="Owen C."/>
            <person name="Harkess A."/>
            <person name="Leebens-Mack J."/>
            <person name="Jimenez L.E."/>
            <person name="Osbourn A."/>
            <person name="Sattely E.S."/>
        </authorList>
    </citation>
    <scope>NUCLEOTIDE SEQUENCE [LARGE SCALE GENOMIC DNA]</scope>
    <source>
        <strain evidence="2">cv. JPN11</strain>
        <tissue evidence="1">Leaf</tissue>
    </source>
</reference>
<gene>
    <name evidence="1" type="ORF">OWV82_012018</name>
</gene>
<accession>A0ACC1Y1Q0</accession>
<name>A0ACC1Y1Q0_MELAZ</name>
<evidence type="ECO:0000313" key="2">
    <source>
        <dbReference type="Proteomes" id="UP001164539"/>
    </source>
</evidence>
<dbReference type="Proteomes" id="UP001164539">
    <property type="component" value="Chromosome 6"/>
</dbReference>
<sequence>MIKDTIIESLLAAAREVLQLLVAFGAWGCFAYVYCSVLLLLCCVDSWELLFGLLLLLCHLFGCYWDWLIIALLLLCCCTINRYCCACFLSWAFSFLRNPIDFPAFGSNCLFFFGLFQLVRLCHREKLFQSFLLSCYDGLSSV</sequence>
<organism evidence="1 2">
    <name type="scientific">Melia azedarach</name>
    <name type="common">Chinaberry tree</name>
    <dbReference type="NCBI Taxonomy" id="155640"/>
    <lineage>
        <taxon>Eukaryota</taxon>
        <taxon>Viridiplantae</taxon>
        <taxon>Streptophyta</taxon>
        <taxon>Embryophyta</taxon>
        <taxon>Tracheophyta</taxon>
        <taxon>Spermatophyta</taxon>
        <taxon>Magnoliopsida</taxon>
        <taxon>eudicotyledons</taxon>
        <taxon>Gunneridae</taxon>
        <taxon>Pentapetalae</taxon>
        <taxon>rosids</taxon>
        <taxon>malvids</taxon>
        <taxon>Sapindales</taxon>
        <taxon>Meliaceae</taxon>
        <taxon>Melia</taxon>
    </lineage>
</organism>
<proteinExistence type="predicted"/>
<comment type="caution">
    <text evidence="1">The sequence shown here is derived from an EMBL/GenBank/DDBJ whole genome shotgun (WGS) entry which is preliminary data.</text>
</comment>
<protein>
    <submittedName>
        <fullName evidence="1">Uncharacterized protein</fullName>
    </submittedName>
</protein>
<dbReference type="EMBL" id="CM051399">
    <property type="protein sequence ID" value="KAJ4717092.1"/>
    <property type="molecule type" value="Genomic_DNA"/>
</dbReference>
<keyword evidence="2" id="KW-1185">Reference proteome</keyword>